<organism evidence="2 3">
    <name type="scientific">Flavivirga eckloniae</name>
    <dbReference type="NCBI Taxonomy" id="1803846"/>
    <lineage>
        <taxon>Bacteria</taxon>
        <taxon>Pseudomonadati</taxon>
        <taxon>Bacteroidota</taxon>
        <taxon>Flavobacteriia</taxon>
        <taxon>Flavobacteriales</taxon>
        <taxon>Flavobacteriaceae</taxon>
        <taxon>Flavivirga</taxon>
    </lineage>
</organism>
<dbReference type="OrthoDB" id="1449946at2"/>
<proteinExistence type="predicted"/>
<keyword evidence="3" id="KW-1185">Reference proteome</keyword>
<keyword evidence="1" id="KW-0812">Transmembrane</keyword>
<name>A0A2K9PUW8_9FLAO</name>
<feature type="transmembrane region" description="Helical" evidence="1">
    <location>
        <begin position="30"/>
        <end position="50"/>
    </location>
</feature>
<gene>
    <name evidence="2" type="ORF">C1H87_19865</name>
</gene>
<evidence type="ECO:0000313" key="2">
    <source>
        <dbReference type="EMBL" id="AUP80844.1"/>
    </source>
</evidence>
<evidence type="ECO:0000256" key="1">
    <source>
        <dbReference type="SAM" id="Phobius"/>
    </source>
</evidence>
<keyword evidence="1" id="KW-1133">Transmembrane helix</keyword>
<dbReference type="KEGG" id="fek:C1H87_19865"/>
<reference evidence="2 3" key="1">
    <citation type="submission" date="2018-01" db="EMBL/GenBank/DDBJ databases">
        <title>Complete genome sequence of Flavivirga eckloniae ECD14 isolated from seaweed Ecklonia cava.</title>
        <authorList>
            <person name="Lee J.H."/>
            <person name="Baik K.S."/>
            <person name="Seong C.N."/>
        </authorList>
    </citation>
    <scope>NUCLEOTIDE SEQUENCE [LARGE SCALE GENOMIC DNA]</scope>
    <source>
        <strain evidence="2 3">ECD14</strain>
    </source>
</reference>
<sequence length="69" mass="7564">MLNDKQSLLLCGLMAGGVFAAGILDILKNFIVLTILTLIFSAIVANLLYVNLNPKEKTEKDIENQNDLT</sequence>
<dbReference type="Proteomes" id="UP000235826">
    <property type="component" value="Chromosome"/>
</dbReference>
<keyword evidence="1" id="KW-0472">Membrane</keyword>
<dbReference type="RefSeq" id="WP_102757489.1">
    <property type="nucleotide sequence ID" value="NZ_CP025791.1"/>
</dbReference>
<dbReference type="AlphaFoldDB" id="A0A2K9PUW8"/>
<dbReference type="EMBL" id="CP025791">
    <property type="protein sequence ID" value="AUP80844.1"/>
    <property type="molecule type" value="Genomic_DNA"/>
</dbReference>
<protein>
    <submittedName>
        <fullName evidence="2">Uncharacterized protein</fullName>
    </submittedName>
</protein>
<accession>A0A2K9PUW8</accession>
<evidence type="ECO:0000313" key="3">
    <source>
        <dbReference type="Proteomes" id="UP000235826"/>
    </source>
</evidence>